<name>A0A382P3W8_9ZZZZ</name>
<sequence>MQYRNFSNTGWKVSEIGLGCWAIGSEWGNVSAADAREVLKTSLDNGVNFFDTADVYGDGRSEKFVGELIKSTSEKIFVATKSGRRLNPHTPEGYNLKNIEGFIDRSLINLGVDCIDLLQLHCPPSEICPKKETYEMMDEIVKIGKIANYGVSVEKVSEAMDAIQFSNVKSIQMIFNIFRQKPSETFFKEAAKRNVSIIARVPLASGLLTGKMNQKSTFPQNDHRNY</sequence>
<proteinExistence type="predicted"/>
<feature type="domain" description="NADP-dependent oxidoreductase" evidence="1">
    <location>
        <begin position="15"/>
        <end position="224"/>
    </location>
</feature>
<dbReference type="PANTHER" id="PTHR43312">
    <property type="entry name" value="D-THREO-ALDOSE 1-DEHYDROGENASE"/>
    <property type="match status" value="1"/>
</dbReference>
<evidence type="ECO:0000313" key="2">
    <source>
        <dbReference type="EMBL" id="SVC67487.1"/>
    </source>
</evidence>
<dbReference type="SUPFAM" id="SSF51430">
    <property type="entry name" value="NAD(P)-linked oxidoreductase"/>
    <property type="match status" value="1"/>
</dbReference>
<dbReference type="CDD" id="cd19086">
    <property type="entry name" value="AKR_AKR11C1"/>
    <property type="match status" value="1"/>
</dbReference>
<reference evidence="2" key="1">
    <citation type="submission" date="2018-05" db="EMBL/GenBank/DDBJ databases">
        <authorList>
            <person name="Lanie J.A."/>
            <person name="Ng W.-L."/>
            <person name="Kazmierczak K.M."/>
            <person name="Andrzejewski T.M."/>
            <person name="Davidsen T.M."/>
            <person name="Wayne K.J."/>
            <person name="Tettelin H."/>
            <person name="Glass J.I."/>
            <person name="Rusch D."/>
            <person name="Podicherti R."/>
            <person name="Tsui H.-C.T."/>
            <person name="Winkler M.E."/>
        </authorList>
    </citation>
    <scope>NUCLEOTIDE SEQUENCE</scope>
</reference>
<dbReference type="PANTHER" id="PTHR43312:SF1">
    <property type="entry name" value="NADP-DEPENDENT OXIDOREDUCTASE DOMAIN-CONTAINING PROTEIN"/>
    <property type="match status" value="1"/>
</dbReference>
<gene>
    <name evidence="2" type="ORF">METZ01_LOCUS320341</name>
</gene>
<organism evidence="2">
    <name type="scientific">marine metagenome</name>
    <dbReference type="NCBI Taxonomy" id="408172"/>
    <lineage>
        <taxon>unclassified sequences</taxon>
        <taxon>metagenomes</taxon>
        <taxon>ecological metagenomes</taxon>
    </lineage>
</organism>
<dbReference type="InterPro" id="IPR023210">
    <property type="entry name" value="NADP_OxRdtase_dom"/>
</dbReference>
<dbReference type="InterPro" id="IPR036812">
    <property type="entry name" value="NAD(P)_OxRdtase_dom_sf"/>
</dbReference>
<protein>
    <recommendedName>
        <fullName evidence="1">NADP-dependent oxidoreductase domain-containing protein</fullName>
    </recommendedName>
</protein>
<dbReference type="Gene3D" id="3.20.20.100">
    <property type="entry name" value="NADP-dependent oxidoreductase domain"/>
    <property type="match status" value="1"/>
</dbReference>
<dbReference type="AlphaFoldDB" id="A0A382P3W8"/>
<dbReference type="Pfam" id="PF00248">
    <property type="entry name" value="Aldo_ket_red"/>
    <property type="match status" value="1"/>
</dbReference>
<dbReference type="EMBL" id="UINC01104383">
    <property type="protein sequence ID" value="SVC67487.1"/>
    <property type="molecule type" value="Genomic_DNA"/>
</dbReference>
<feature type="non-terminal residue" evidence="2">
    <location>
        <position position="226"/>
    </location>
</feature>
<evidence type="ECO:0000259" key="1">
    <source>
        <dbReference type="Pfam" id="PF00248"/>
    </source>
</evidence>
<dbReference type="InterPro" id="IPR053135">
    <property type="entry name" value="AKR2_Oxidoreductase"/>
</dbReference>
<accession>A0A382P3W8</accession>